<dbReference type="InterPro" id="IPR011652">
    <property type="entry name" value="MORN_2"/>
</dbReference>
<feature type="chain" id="PRO_5027107278" evidence="10">
    <location>
        <begin position="20"/>
        <end position="287"/>
    </location>
</feature>
<evidence type="ECO:0000256" key="10">
    <source>
        <dbReference type="SAM" id="SignalP"/>
    </source>
</evidence>
<keyword evidence="13" id="KW-1185">Reference proteome</keyword>
<dbReference type="InterPro" id="IPR051045">
    <property type="entry name" value="TonB-dependent_transducer"/>
</dbReference>
<dbReference type="InterPro" id="IPR006260">
    <property type="entry name" value="TonB/TolA_C"/>
</dbReference>
<dbReference type="GO" id="GO:0031992">
    <property type="term" value="F:energy transducer activity"/>
    <property type="evidence" value="ECO:0007669"/>
    <property type="project" value="TreeGrafter"/>
</dbReference>
<keyword evidence="5" id="KW-0997">Cell inner membrane</keyword>
<evidence type="ECO:0000256" key="1">
    <source>
        <dbReference type="ARBA" id="ARBA00004383"/>
    </source>
</evidence>
<dbReference type="KEGG" id="hts:HMJ29_17935"/>
<evidence type="ECO:0000313" key="12">
    <source>
        <dbReference type="EMBL" id="QJX48696.1"/>
    </source>
</evidence>
<keyword evidence="10" id="KW-0732">Signal</keyword>
<keyword evidence="7" id="KW-0653">Protein transport</keyword>
<dbReference type="Pfam" id="PF03544">
    <property type="entry name" value="TonB_C"/>
    <property type="match status" value="1"/>
</dbReference>
<dbReference type="InterPro" id="IPR037682">
    <property type="entry name" value="TonB_C"/>
</dbReference>
<dbReference type="NCBIfam" id="TIGR01352">
    <property type="entry name" value="tonB_Cterm"/>
    <property type="match status" value="1"/>
</dbReference>
<comment type="subcellular location">
    <subcellularLocation>
        <location evidence="1">Cell inner membrane</location>
        <topology evidence="1">Single-pass membrane protein</topology>
        <orientation evidence="1">Periplasmic side</orientation>
    </subcellularLocation>
</comment>
<sequence>MKKHLLFFGLVLSSIVAQAQEPTSKYFNKVGEEQPTAEGAYYRKEVESKGGTAAIVRTFYISGKPRSVAFYEDFVRNTEHGISEGWHENGNLSWRSAYEHGKSVGTHESFFPDGKLKYRQQYSAGKREGELLLYYADGQLKRREMYVANERTTGICYSAQGQEIPFFEYEKMPVFPGDQQALLQYIGQNVRYPGKALRRGVQGKVLIKFIVDTTGVVSHVRVAKGLDPLLDAEALHVVENLPRFEPGRQDGCPVPVYFTVPITFAINNEPLFKPRSATKRLSPPIPY</sequence>
<dbReference type="Gene3D" id="3.30.1150.10">
    <property type="match status" value="1"/>
</dbReference>
<dbReference type="PROSITE" id="PS52015">
    <property type="entry name" value="TONB_CTD"/>
    <property type="match status" value="1"/>
</dbReference>
<dbReference type="Gene3D" id="3.90.930.1">
    <property type="match status" value="1"/>
</dbReference>
<reference evidence="12 13" key="1">
    <citation type="submission" date="2020-05" db="EMBL/GenBank/DDBJ databases">
        <title>Complete genome sequence of Hymenobacter sp. TS19 in Coasted Sand Dune.</title>
        <authorList>
            <person name="Lee J.-H."/>
            <person name="Jung J.-H."/>
            <person name="Jeong S."/>
            <person name="Zhao L."/>
            <person name="Kim M.-K."/>
            <person name="Seo H.-S."/>
            <person name="Lim S."/>
        </authorList>
    </citation>
    <scope>NUCLEOTIDE SEQUENCE [LARGE SCALE GENOMIC DNA]</scope>
    <source>
        <strain evidence="12 13">TS19</strain>
    </source>
</reference>
<proteinExistence type="inferred from homology"/>
<protein>
    <submittedName>
        <fullName evidence="12">TonB family protein</fullName>
    </submittedName>
</protein>
<evidence type="ECO:0000256" key="4">
    <source>
        <dbReference type="ARBA" id="ARBA00022475"/>
    </source>
</evidence>
<evidence type="ECO:0000313" key="13">
    <source>
        <dbReference type="Proteomes" id="UP000501623"/>
    </source>
</evidence>
<feature type="signal peptide" evidence="10">
    <location>
        <begin position="1"/>
        <end position="19"/>
    </location>
</feature>
<evidence type="ECO:0000256" key="8">
    <source>
        <dbReference type="ARBA" id="ARBA00022989"/>
    </source>
</evidence>
<feature type="domain" description="TonB C-terminal" evidence="11">
    <location>
        <begin position="177"/>
        <end position="273"/>
    </location>
</feature>
<dbReference type="RefSeq" id="WP_171592783.1">
    <property type="nucleotide sequence ID" value="NZ_CP053538.1"/>
</dbReference>
<dbReference type="GO" id="GO:0098797">
    <property type="term" value="C:plasma membrane protein complex"/>
    <property type="evidence" value="ECO:0007669"/>
    <property type="project" value="TreeGrafter"/>
</dbReference>
<evidence type="ECO:0000256" key="5">
    <source>
        <dbReference type="ARBA" id="ARBA00022519"/>
    </source>
</evidence>
<name>A0A6M6BKQ9_9BACT</name>
<keyword evidence="4" id="KW-1003">Cell membrane</keyword>
<evidence type="ECO:0000256" key="6">
    <source>
        <dbReference type="ARBA" id="ARBA00022692"/>
    </source>
</evidence>
<organism evidence="12 13">
    <name type="scientific">Hymenobacter taeanensis</name>
    <dbReference type="NCBI Taxonomy" id="2735321"/>
    <lineage>
        <taxon>Bacteria</taxon>
        <taxon>Pseudomonadati</taxon>
        <taxon>Bacteroidota</taxon>
        <taxon>Cytophagia</taxon>
        <taxon>Cytophagales</taxon>
        <taxon>Hymenobacteraceae</taxon>
        <taxon>Hymenobacter</taxon>
    </lineage>
</organism>
<dbReference type="PANTHER" id="PTHR33446">
    <property type="entry name" value="PROTEIN TONB-RELATED"/>
    <property type="match status" value="1"/>
</dbReference>
<evidence type="ECO:0000259" key="11">
    <source>
        <dbReference type="PROSITE" id="PS52015"/>
    </source>
</evidence>
<keyword evidence="9" id="KW-0472">Membrane</keyword>
<dbReference type="Pfam" id="PF07661">
    <property type="entry name" value="MORN_2"/>
    <property type="match status" value="2"/>
</dbReference>
<keyword evidence="8" id="KW-1133">Transmembrane helix</keyword>
<dbReference type="GO" id="GO:0015031">
    <property type="term" value="P:protein transport"/>
    <property type="evidence" value="ECO:0007669"/>
    <property type="project" value="UniProtKB-KW"/>
</dbReference>
<evidence type="ECO:0000256" key="7">
    <source>
        <dbReference type="ARBA" id="ARBA00022927"/>
    </source>
</evidence>
<dbReference type="EMBL" id="CP053538">
    <property type="protein sequence ID" value="QJX48696.1"/>
    <property type="molecule type" value="Genomic_DNA"/>
</dbReference>
<keyword evidence="6" id="KW-0812">Transmembrane</keyword>
<gene>
    <name evidence="12" type="ORF">HMJ29_17935</name>
</gene>
<evidence type="ECO:0000256" key="9">
    <source>
        <dbReference type="ARBA" id="ARBA00023136"/>
    </source>
</evidence>
<comment type="similarity">
    <text evidence="2">Belongs to the TonB family.</text>
</comment>
<dbReference type="SUPFAM" id="SSF74653">
    <property type="entry name" value="TolA/TonB C-terminal domain"/>
    <property type="match status" value="1"/>
</dbReference>
<dbReference type="Proteomes" id="UP000501623">
    <property type="component" value="Chromosome"/>
</dbReference>
<dbReference type="AlphaFoldDB" id="A0A6M6BKQ9"/>
<evidence type="ECO:0000256" key="2">
    <source>
        <dbReference type="ARBA" id="ARBA00006555"/>
    </source>
</evidence>
<dbReference type="SUPFAM" id="SSF82185">
    <property type="entry name" value="Histone H3 K4-specific methyltransferase SET7/9 N-terminal domain"/>
    <property type="match status" value="1"/>
</dbReference>
<keyword evidence="3" id="KW-0813">Transport</keyword>
<dbReference type="PANTHER" id="PTHR33446:SF2">
    <property type="entry name" value="PROTEIN TONB"/>
    <property type="match status" value="1"/>
</dbReference>
<accession>A0A6M6BKQ9</accession>
<dbReference type="GO" id="GO:0055085">
    <property type="term" value="P:transmembrane transport"/>
    <property type="evidence" value="ECO:0007669"/>
    <property type="project" value="InterPro"/>
</dbReference>
<evidence type="ECO:0000256" key="3">
    <source>
        <dbReference type="ARBA" id="ARBA00022448"/>
    </source>
</evidence>